<comment type="caution">
    <text evidence="5">The sequence shown here is derived from an EMBL/GenBank/DDBJ whole genome shotgun (WGS) entry which is preliminary data.</text>
</comment>
<gene>
    <name evidence="5" type="ORF">BSL78_14505</name>
</gene>
<dbReference type="SUPFAM" id="SSF48508">
    <property type="entry name" value="Nuclear receptor ligand-binding domain"/>
    <property type="match status" value="1"/>
</dbReference>
<dbReference type="InterPro" id="IPR035500">
    <property type="entry name" value="NHR-like_dom_sf"/>
</dbReference>
<protein>
    <submittedName>
        <fullName evidence="5">Putative nuclear receptor subfamily 2 group E member 1-like</fullName>
    </submittedName>
</protein>
<dbReference type="PRINTS" id="PR00398">
    <property type="entry name" value="STRDHORMONER"/>
</dbReference>
<name>A0A2G8KL02_STIJA</name>
<evidence type="ECO:0000259" key="4">
    <source>
        <dbReference type="PROSITE" id="PS51843"/>
    </source>
</evidence>
<evidence type="ECO:0000256" key="2">
    <source>
        <dbReference type="ARBA" id="ARBA00023163"/>
    </source>
</evidence>
<dbReference type="InterPro" id="IPR050274">
    <property type="entry name" value="Nuclear_hormone_rcpt_NR2"/>
</dbReference>
<reference evidence="5 6" key="1">
    <citation type="journal article" date="2017" name="PLoS Biol.">
        <title>The sea cucumber genome provides insights into morphological evolution and visceral regeneration.</title>
        <authorList>
            <person name="Zhang X."/>
            <person name="Sun L."/>
            <person name="Yuan J."/>
            <person name="Sun Y."/>
            <person name="Gao Y."/>
            <person name="Zhang L."/>
            <person name="Li S."/>
            <person name="Dai H."/>
            <person name="Hamel J.F."/>
            <person name="Liu C."/>
            <person name="Yu Y."/>
            <person name="Liu S."/>
            <person name="Lin W."/>
            <person name="Guo K."/>
            <person name="Jin S."/>
            <person name="Xu P."/>
            <person name="Storey K.B."/>
            <person name="Huan P."/>
            <person name="Zhang T."/>
            <person name="Zhou Y."/>
            <person name="Zhang J."/>
            <person name="Lin C."/>
            <person name="Li X."/>
            <person name="Xing L."/>
            <person name="Huo D."/>
            <person name="Sun M."/>
            <person name="Wang L."/>
            <person name="Mercier A."/>
            <person name="Li F."/>
            <person name="Yang H."/>
            <person name="Xiang J."/>
        </authorList>
    </citation>
    <scope>NUCLEOTIDE SEQUENCE [LARGE SCALE GENOMIC DNA]</scope>
    <source>
        <strain evidence="5">Shaxun</strain>
        <tissue evidence="5">Muscle</tissue>
    </source>
</reference>
<organism evidence="5 6">
    <name type="scientific">Stichopus japonicus</name>
    <name type="common">Sea cucumber</name>
    <dbReference type="NCBI Taxonomy" id="307972"/>
    <lineage>
        <taxon>Eukaryota</taxon>
        <taxon>Metazoa</taxon>
        <taxon>Echinodermata</taxon>
        <taxon>Eleutherozoa</taxon>
        <taxon>Echinozoa</taxon>
        <taxon>Holothuroidea</taxon>
        <taxon>Aspidochirotacea</taxon>
        <taxon>Aspidochirotida</taxon>
        <taxon>Stichopodidae</taxon>
        <taxon>Apostichopus</taxon>
    </lineage>
</organism>
<keyword evidence="3 5" id="KW-0675">Receptor</keyword>
<dbReference type="InterPro" id="IPR000536">
    <property type="entry name" value="Nucl_hrmn_rcpt_lig-bd"/>
</dbReference>
<proteinExistence type="predicted"/>
<dbReference type="PROSITE" id="PS51843">
    <property type="entry name" value="NR_LBD"/>
    <property type="match status" value="1"/>
</dbReference>
<dbReference type="Gene3D" id="1.10.565.10">
    <property type="entry name" value="Retinoid X Receptor"/>
    <property type="match status" value="1"/>
</dbReference>
<dbReference type="Proteomes" id="UP000230750">
    <property type="component" value="Unassembled WGS sequence"/>
</dbReference>
<keyword evidence="6" id="KW-1185">Reference proteome</keyword>
<dbReference type="SMART" id="SM00430">
    <property type="entry name" value="HOLI"/>
    <property type="match status" value="1"/>
</dbReference>
<dbReference type="PANTHER" id="PTHR24083">
    <property type="entry name" value="NUCLEAR HORMONE RECEPTOR"/>
    <property type="match status" value="1"/>
</dbReference>
<keyword evidence="2" id="KW-0804">Transcription</keyword>
<dbReference type="InterPro" id="IPR001723">
    <property type="entry name" value="Nuclear_hrmn_rcpt"/>
</dbReference>
<accession>A0A2G8KL02</accession>
<feature type="domain" description="NR LBD" evidence="4">
    <location>
        <begin position="1"/>
        <end position="210"/>
    </location>
</feature>
<dbReference type="Pfam" id="PF00104">
    <property type="entry name" value="Hormone_recep"/>
    <property type="match status" value="1"/>
</dbReference>
<sequence>MGEGGRIPILPCSSRAAQLHGNFPSFGIPSRAPSNLSVIEDTATSILIHALKSTKAVEPFRLLDTSDRLILLNECWGELFLLHAAYWPAVDFCALLSHSSMRLDDELVSQIDEKEPKKRKSEVVDDIQEVTVRLRTLNLSTHEFAFLEAVILFKSDTKSAVREKSTVEYYRDQAQVVLAQYENIIHPESPARFGKLLLTMPALKRVSRNI</sequence>
<keyword evidence="1" id="KW-0805">Transcription regulation</keyword>
<dbReference type="EMBL" id="MRZV01000511">
    <property type="protein sequence ID" value="PIK48628.1"/>
    <property type="molecule type" value="Genomic_DNA"/>
</dbReference>
<evidence type="ECO:0000256" key="3">
    <source>
        <dbReference type="ARBA" id="ARBA00023170"/>
    </source>
</evidence>
<dbReference type="OrthoDB" id="5771769at2759"/>
<dbReference type="CDD" id="cd06930">
    <property type="entry name" value="NR_LBD_F2"/>
    <property type="match status" value="1"/>
</dbReference>
<dbReference type="AlphaFoldDB" id="A0A2G8KL02"/>
<evidence type="ECO:0000313" key="6">
    <source>
        <dbReference type="Proteomes" id="UP000230750"/>
    </source>
</evidence>
<evidence type="ECO:0000256" key="1">
    <source>
        <dbReference type="ARBA" id="ARBA00023015"/>
    </source>
</evidence>
<evidence type="ECO:0000313" key="5">
    <source>
        <dbReference type="EMBL" id="PIK48628.1"/>
    </source>
</evidence>
<dbReference type="STRING" id="307972.A0A2G8KL02"/>